<dbReference type="GO" id="GO:0005524">
    <property type="term" value="F:ATP binding"/>
    <property type="evidence" value="ECO:0007669"/>
    <property type="project" value="UniProtKB-KW"/>
</dbReference>
<dbReference type="SMART" id="SM00046">
    <property type="entry name" value="DAGKc"/>
    <property type="match status" value="1"/>
</dbReference>
<dbReference type="PROSITE" id="PS50146">
    <property type="entry name" value="DAGK"/>
    <property type="match status" value="1"/>
</dbReference>
<dbReference type="InterPro" id="IPR050187">
    <property type="entry name" value="Lipid_Phosphate_FormReg"/>
</dbReference>
<dbReference type="Gene3D" id="3.40.50.10330">
    <property type="entry name" value="Probable inorganic polyphosphate/atp-NAD kinase, domain 1"/>
    <property type="match status" value="1"/>
</dbReference>
<protein>
    <submittedName>
        <fullName evidence="6">Diacylglycerol kinase</fullName>
    </submittedName>
</protein>
<dbReference type="SUPFAM" id="SSF111331">
    <property type="entry name" value="NAD kinase/diacylglycerol kinase-like"/>
    <property type="match status" value="1"/>
</dbReference>
<dbReference type="Gene3D" id="2.60.200.40">
    <property type="match status" value="1"/>
</dbReference>
<keyword evidence="3 6" id="KW-0418">Kinase</keyword>
<evidence type="ECO:0000256" key="3">
    <source>
        <dbReference type="ARBA" id="ARBA00022777"/>
    </source>
</evidence>
<dbReference type="PANTHER" id="PTHR12358:SF106">
    <property type="entry name" value="LIPID KINASE YEGS"/>
    <property type="match status" value="1"/>
</dbReference>
<dbReference type="GO" id="GO:0005886">
    <property type="term" value="C:plasma membrane"/>
    <property type="evidence" value="ECO:0007669"/>
    <property type="project" value="TreeGrafter"/>
</dbReference>
<comment type="caution">
    <text evidence="6">The sequence shown here is derived from an EMBL/GenBank/DDBJ whole genome shotgun (WGS) entry which is preliminary data.</text>
</comment>
<evidence type="ECO:0000256" key="1">
    <source>
        <dbReference type="ARBA" id="ARBA00022679"/>
    </source>
</evidence>
<evidence type="ECO:0000259" key="5">
    <source>
        <dbReference type="PROSITE" id="PS50146"/>
    </source>
</evidence>
<keyword evidence="4" id="KW-0067">ATP-binding</keyword>
<reference evidence="6 7" key="1">
    <citation type="submission" date="2018-08" db="EMBL/GenBank/DDBJ databases">
        <title>The draft genome squence of Brumimicrobium sp. N62.</title>
        <authorList>
            <person name="Du Z.-J."/>
            <person name="Luo H.-R."/>
        </authorList>
    </citation>
    <scope>NUCLEOTIDE SEQUENCE [LARGE SCALE GENOMIC DNA]</scope>
    <source>
        <strain evidence="6 7">N62</strain>
    </source>
</reference>
<dbReference type="OrthoDB" id="9786026at2"/>
<dbReference type="InterPro" id="IPR045540">
    <property type="entry name" value="YegS/DAGK_C"/>
</dbReference>
<accession>A0A3E1EUQ2</accession>
<keyword evidence="2" id="KW-0547">Nucleotide-binding</keyword>
<name>A0A3E1EUQ2_9FLAO</name>
<organism evidence="6 7">
    <name type="scientific">Brumimicrobium aurantiacum</name>
    <dbReference type="NCBI Taxonomy" id="1737063"/>
    <lineage>
        <taxon>Bacteria</taxon>
        <taxon>Pseudomonadati</taxon>
        <taxon>Bacteroidota</taxon>
        <taxon>Flavobacteriia</taxon>
        <taxon>Flavobacteriales</taxon>
        <taxon>Crocinitomicaceae</taxon>
        <taxon>Brumimicrobium</taxon>
    </lineage>
</organism>
<dbReference type="InterPro" id="IPR001206">
    <property type="entry name" value="Diacylglycerol_kinase_cat_dom"/>
</dbReference>
<evidence type="ECO:0000313" key="6">
    <source>
        <dbReference type="EMBL" id="RFC53258.1"/>
    </source>
</evidence>
<dbReference type="Proteomes" id="UP000257127">
    <property type="component" value="Unassembled WGS sequence"/>
</dbReference>
<keyword evidence="1" id="KW-0808">Transferase</keyword>
<dbReference type="InterPro" id="IPR017438">
    <property type="entry name" value="ATP-NAD_kinase_N"/>
</dbReference>
<dbReference type="PANTHER" id="PTHR12358">
    <property type="entry name" value="SPHINGOSINE KINASE"/>
    <property type="match status" value="1"/>
</dbReference>
<dbReference type="EMBL" id="QURB01000010">
    <property type="protein sequence ID" value="RFC53258.1"/>
    <property type="molecule type" value="Genomic_DNA"/>
</dbReference>
<evidence type="ECO:0000313" key="7">
    <source>
        <dbReference type="Proteomes" id="UP000257127"/>
    </source>
</evidence>
<feature type="domain" description="DAGKc" evidence="5">
    <location>
        <begin position="4"/>
        <end position="133"/>
    </location>
</feature>
<gene>
    <name evidence="6" type="ORF">DXU93_13720</name>
</gene>
<evidence type="ECO:0000256" key="4">
    <source>
        <dbReference type="ARBA" id="ARBA00022840"/>
    </source>
</evidence>
<proteinExistence type="predicted"/>
<evidence type="ECO:0000256" key="2">
    <source>
        <dbReference type="ARBA" id="ARBA00022741"/>
    </source>
</evidence>
<dbReference type="Pfam" id="PF00781">
    <property type="entry name" value="DAGK_cat"/>
    <property type="match status" value="1"/>
</dbReference>
<sequence length="295" mass="32506">MKMKEIKKVLFVVNPISGDVDKNELLEFIENELKQQDIALEIYKTNGENDISNIKSIVEQSQFDRVFVAGGDGTIKMVSEALLSTNVPMVLFPAGSANGFALNFDIPENKEAQLDVALFGNIIEVDLIKINEHYSLHLADFGVNADLIKNYDNATLRGKAGYLLQTIPTLMKSNHPYEFEISSNGERFVLEASVLSIANCQKYGTGACINPEGKSNDGKFEIIGFKNLNLIEIVKTFTNQTTLNPEFATSTSTTSAKVNCKSPVPFQIDGEYIGELENIEVSILHKAIQLCIASN</sequence>
<dbReference type="AlphaFoldDB" id="A0A3E1EUQ2"/>
<dbReference type="GO" id="GO:0016301">
    <property type="term" value="F:kinase activity"/>
    <property type="evidence" value="ECO:0007669"/>
    <property type="project" value="UniProtKB-KW"/>
</dbReference>
<keyword evidence="7" id="KW-1185">Reference proteome</keyword>
<dbReference type="Pfam" id="PF19279">
    <property type="entry name" value="YegS_C"/>
    <property type="match status" value="1"/>
</dbReference>
<dbReference type="InterPro" id="IPR016064">
    <property type="entry name" value="NAD/diacylglycerol_kinase_sf"/>
</dbReference>